<dbReference type="Proteomes" id="UP001196509">
    <property type="component" value="Unassembled WGS sequence"/>
</dbReference>
<feature type="transmembrane region" description="Helical" evidence="1">
    <location>
        <begin position="136"/>
        <end position="161"/>
    </location>
</feature>
<name>A0AAE3D1U9_9HYPH</name>
<evidence type="ECO:0000313" key="3">
    <source>
        <dbReference type="Proteomes" id="UP001196509"/>
    </source>
</evidence>
<feature type="transmembrane region" description="Helical" evidence="1">
    <location>
        <begin position="228"/>
        <end position="249"/>
    </location>
</feature>
<keyword evidence="1" id="KW-0812">Transmembrane</keyword>
<comment type="caution">
    <text evidence="2">The sequence shown here is derived from an EMBL/GenBank/DDBJ whole genome shotgun (WGS) entry which is preliminary data.</text>
</comment>
<feature type="transmembrane region" description="Helical" evidence="1">
    <location>
        <begin position="196"/>
        <end position="216"/>
    </location>
</feature>
<evidence type="ECO:0000313" key="2">
    <source>
        <dbReference type="EMBL" id="MBW8638302.1"/>
    </source>
</evidence>
<keyword evidence="1" id="KW-1133">Transmembrane helix</keyword>
<keyword evidence="1" id="KW-0472">Membrane</keyword>
<accession>A0AAE3D1U9</accession>
<dbReference type="InterPro" id="IPR018750">
    <property type="entry name" value="DUF2306_membrane"/>
</dbReference>
<feature type="transmembrane region" description="Helical" evidence="1">
    <location>
        <begin position="73"/>
        <end position="91"/>
    </location>
</feature>
<gene>
    <name evidence="2" type="ORF">K1W69_13990</name>
</gene>
<sequence>MTLAPLAEASLAIQIHVAAAVFAFGLGMVILFRRKGTSTHRISGYAWVILMLVTAFSSFAIHELRVWGEWSPIHLLSIATIVSLGWGVWLARNGRIQGHLNTMRVTFAGALVIAGLFSFMPGRIMHAVLFSADNSLIVRVVAGTPFWVWPLLAGLILLGILRSRDRVVPRWRLYTLPISILLLSLTGLVRSSETSLVAGTMALGLAPGLVAGFLVSRTDEIRFVAGKAAVGGEWLSLVLLLCVFALQYANGLVSAMMPQLAADTAWIVSRAAASAFLSGLVIGRSLGWHRALLQAE</sequence>
<feature type="transmembrane region" description="Helical" evidence="1">
    <location>
        <begin position="173"/>
        <end position="190"/>
    </location>
</feature>
<feature type="transmembrane region" description="Helical" evidence="1">
    <location>
        <begin position="12"/>
        <end position="32"/>
    </location>
</feature>
<dbReference type="Pfam" id="PF10067">
    <property type="entry name" value="DUF2306"/>
    <property type="match status" value="1"/>
</dbReference>
<feature type="transmembrane region" description="Helical" evidence="1">
    <location>
        <begin position="103"/>
        <end position="124"/>
    </location>
</feature>
<protein>
    <submittedName>
        <fullName evidence="2">DUF2306 domain-containing protein</fullName>
    </submittedName>
</protein>
<reference evidence="2" key="1">
    <citation type="submission" date="2021-08" db="EMBL/GenBank/DDBJ databases">
        <title>Hoeflea bacterium WL0058 sp. nov., isolated from the sediment.</title>
        <authorList>
            <person name="Wang L."/>
            <person name="Zhang D."/>
        </authorList>
    </citation>
    <scope>NUCLEOTIDE SEQUENCE</scope>
    <source>
        <strain evidence="2">WL0058</strain>
    </source>
</reference>
<keyword evidence="3" id="KW-1185">Reference proteome</keyword>
<dbReference type="EMBL" id="JAICBX010000002">
    <property type="protein sequence ID" value="MBW8638302.1"/>
    <property type="molecule type" value="Genomic_DNA"/>
</dbReference>
<proteinExistence type="predicted"/>
<dbReference type="AlphaFoldDB" id="A0AAE3D1U9"/>
<dbReference type="RefSeq" id="WP_220228938.1">
    <property type="nucleotide sequence ID" value="NZ_JAICBX010000002.1"/>
</dbReference>
<organism evidence="2 3">
    <name type="scientific">Flavimaribacter sediminis</name>
    <dbReference type="NCBI Taxonomy" id="2865987"/>
    <lineage>
        <taxon>Bacteria</taxon>
        <taxon>Pseudomonadati</taxon>
        <taxon>Pseudomonadota</taxon>
        <taxon>Alphaproteobacteria</taxon>
        <taxon>Hyphomicrobiales</taxon>
        <taxon>Rhizobiaceae</taxon>
        <taxon>Flavimaribacter</taxon>
    </lineage>
</organism>
<evidence type="ECO:0000256" key="1">
    <source>
        <dbReference type="SAM" id="Phobius"/>
    </source>
</evidence>
<feature type="transmembrane region" description="Helical" evidence="1">
    <location>
        <begin position="44"/>
        <end position="61"/>
    </location>
</feature>
<feature type="transmembrane region" description="Helical" evidence="1">
    <location>
        <begin position="264"/>
        <end position="283"/>
    </location>
</feature>